<reference evidence="2 3" key="1">
    <citation type="submission" date="2015-07" db="EMBL/GenBank/DDBJ databases">
        <title>Comparative genomics of the Sigatoka disease complex on banana suggests a link between parallel evolutionary changes in Pseudocercospora fijiensis and Pseudocercospora eumusae and increased virulence on the banana host.</title>
        <authorList>
            <person name="Chang T.-C."/>
            <person name="Salvucci A."/>
            <person name="Crous P.W."/>
            <person name="Stergiopoulos I."/>
        </authorList>
    </citation>
    <scope>NUCLEOTIDE SEQUENCE [LARGE SCALE GENOMIC DNA]</scope>
    <source>
        <strain evidence="2 3">CBS 116634</strain>
    </source>
</reference>
<evidence type="ECO:0000313" key="3">
    <source>
        <dbReference type="Proteomes" id="UP000073492"/>
    </source>
</evidence>
<dbReference type="EMBL" id="LFZO01000045">
    <property type="protein sequence ID" value="KXT16102.1"/>
    <property type="molecule type" value="Genomic_DNA"/>
</dbReference>
<evidence type="ECO:0000313" key="2">
    <source>
        <dbReference type="EMBL" id="KXT16102.1"/>
    </source>
</evidence>
<feature type="compositionally biased region" description="Basic and acidic residues" evidence="1">
    <location>
        <begin position="81"/>
        <end position="92"/>
    </location>
</feature>
<dbReference type="AlphaFoldDB" id="A0A139IND7"/>
<organism evidence="2 3">
    <name type="scientific">Pseudocercospora musae</name>
    <dbReference type="NCBI Taxonomy" id="113226"/>
    <lineage>
        <taxon>Eukaryota</taxon>
        <taxon>Fungi</taxon>
        <taxon>Dikarya</taxon>
        <taxon>Ascomycota</taxon>
        <taxon>Pezizomycotina</taxon>
        <taxon>Dothideomycetes</taxon>
        <taxon>Dothideomycetidae</taxon>
        <taxon>Mycosphaerellales</taxon>
        <taxon>Mycosphaerellaceae</taxon>
        <taxon>Pseudocercospora</taxon>
    </lineage>
</organism>
<comment type="caution">
    <text evidence="2">The sequence shown here is derived from an EMBL/GenBank/DDBJ whole genome shotgun (WGS) entry which is preliminary data.</text>
</comment>
<dbReference type="Proteomes" id="UP000073492">
    <property type="component" value="Unassembled WGS sequence"/>
</dbReference>
<sequence>MSGCIHTPAATQDSNLSMYDGCNSCESLFATMGKDLEAREQLLDVVSQMRCFWHAKMTGGRPAPRSGQQAGLRAGYPVPETKFEPGRRSSRR</sequence>
<accession>A0A139IND7</accession>
<protein>
    <submittedName>
        <fullName evidence="2">Uncharacterized protein</fullName>
    </submittedName>
</protein>
<proteinExistence type="predicted"/>
<feature type="region of interest" description="Disordered" evidence="1">
    <location>
        <begin position="58"/>
        <end position="92"/>
    </location>
</feature>
<gene>
    <name evidence="2" type="ORF">AC579_7130</name>
</gene>
<name>A0A139IND7_9PEZI</name>
<keyword evidence="3" id="KW-1185">Reference proteome</keyword>
<evidence type="ECO:0000256" key="1">
    <source>
        <dbReference type="SAM" id="MobiDB-lite"/>
    </source>
</evidence>